<keyword evidence="2" id="KW-0371">Homeobox</keyword>
<feature type="compositionally biased region" description="Polar residues" evidence="1">
    <location>
        <begin position="330"/>
        <end position="343"/>
    </location>
</feature>
<feature type="compositionally biased region" description="Polar residues" evidence="1">
    <location>
        <begin position="615"/>
        <end position="629"/>
    </location>
</feature>
<feature type="compositionally biased region" description="Low complexity" evidence="1">
    <location>
        <begin position="224"/>
        <end position="239"/>
    </location>
</feature>
<proteinExistence type="predicted"/>
<name>A0AAD7QBZ5_QUISA</name>
<feature type="compositionally biased region" description="Basic and acidic residues" evidence="1">
    <location>
        <begin position="509"/>
        <end position="527"/>
    </location>
</feature>
<feature type="region of interest" description="Disordered" evidence="1">
    <location>
        <begin position="224"/>
        <end position="417"/>
    </location>
</feature>
<feature type="compositionally biased region" description="Polar residues" evidence="1">
    <location>
        <begin position="475"/>
        <end position="508"/>
    </location>
</feature>
<organism evidence="2 3">
    <name type="scientific">Quillaja saponaria</name>
    <name type="common">Soap bark tree</name>
    <dbReference type="NCBI Taxonomy" id="32244"/>
    <lineage>
        <taxon>Eukaryota</taxon>
        <taxon>Viridiplantae</taxon>
        <taxon>Streptophyta</taxon>
        <taxon>Embryophyta</taxon>
        <taxon>Tracheophyta</taxon>
        <taxon>Spermatophyta</taxon>
        <taxon>Magnoliopsida</taxon>
        <taxon>eudicotyledons</taxon>
        <taxon>Gunneridae</taxon>
        <taxon>Pentapetalae</taxon>
        <taxon>rosids</taxon>
        <taxon>fabids</taxon>
        <taxon>Fabales</taxon>
        <taxon>Quillajaceae</taxon>
        <taxon>Quillaja</taxon>
    </lineage>
</organism>
<keyword evidence="3" id="KW-1185">Reference proteome</keyword>
<feature type="compositionally biased region" description="Basic and acidic residues" evidence="1">
    <location>
        <begin position="547"/>
        <end position="557"/>
    </location>
</feature>
<feature type="compositionally biased region" description="Low complexity" evidence="1">
    <location>
        <begin position="309"/>
        <end position="329"/>
    </location>
</feature>
<sequence>MESIHGNGSSNDLRTDHFQHGFYHNELWTTRSANSLGEIHGSTSSKMLSRSSSSSSESDTSDEDRDPFQLLADTTSKTHVDAAVPQKVDKDHHRGILEPELNHTVSVMEPGHQRIPTNDSRKYPANGLGETHVSTSGKKLGHSSSSSSSTSDSSSDDPFQLLTSTPSKTTGGAVVPQKVNEDHHRGPLEPESHHTFSVKEDGQKTMTNNELGTHHANILWAAHSSSTGKKLGPSSSLSSCEDQSKFSKKPEEISQVKPDKDHDRGLVELESHQMFPEREEGNKSANNNDLRTHPVEVLGNSIPVEKLGSSLSSSSSDTKSSSRDSSQLSVKPTSNSPTSTTFQLKKEEDSRLSSDSSDDDIPVSSKAKHEQSSGWVGQPSPPESPGQNGELGSSNGSATQHPPVQVMERPEDLASSSSYRIPSHVFARTKSTTPMEWSVTSNESLFSIHVGNMSFSRDQQYLLGRSGELYKPGDTTMSDQLSDFSSTAPPLSRSSDISQGTANLNETSRVTEAKAAEAKAAKAREAEAKAAETMREVIRENIENRMKENVEQMEKSPIHSARISQNSDGSTKSFAFSALTGDAEKAFSPKVGEEKPKQPVQSQPRTPKETPVENEAQTPKSTSNATQTQNKSWFSCFSCPFCC</sequence>
<evidence type="ECO:0000256" key="1">
    <source>
        <dbReference type="SAM" id="MobiDB-lite"/>
    </source>
</evidence>
<feature type="compositionally biased region" description="Polar residues" evidence="1">
    <location>
        <begin position="161"/>
        <end position="170"/>
    </location>
</feature>
<keyword evidence="2" id="KW-0238">DNA-binding</keyword>
<feature type="region of interest" description="Disordered" evidence="1">
    <location>
        <begin position="36"/>
        <end position="174"/>
    </location>
</feature>
<dbReference type="EMBL" id="JARAOO010000002">
    <property type="protein sequence ID" value="KAJ7978735.1"/>
    <property type="molecule type" value="Genomic_DNA"/>
</dbReference>
<dbReference type="GO" id="GO:0003677">
    <property type="term" value="F:DNA binding"/>
    <property type="evidence" value="ECO:0007669"/>
    <property type="project" value="UniProtKB-KW"/>
</dbReference>
<feature type="compositionally biased region" description="Basic and acidic residues" evidence="1">
    <location>
        <begin position="242"/>
        <end position="282"/>
    </location>
</feature>
<dbReference type="KEGG" id="qsa:O6P43_002221"/>
<feature type="compositionally biased region" description="Low complexity" evidence="1">
    <location>
        <begin position="143"/>
        <end position="157"/>
    </location>
</feature>
<accession>A0AAD7QBZ5</accession>
<evidence type="ECO:0000313" key="3">
    <source>
        <dbReference type="Proteomes" id="UP001163823"/>
    </source>
</evidence>
<feature type="compositionally biased region" description="Basic and acidic residues" evidence="1">
    <location>
        <begin position="87"/>
        <end position="101"/>
    </location>
</feature>
<reference evidence="2" key="1">
    <citation type="journal article" date="2023" name="Science">
        <title>Elucidation of the pathway for biosynthesis of saponin adjuvants from the soapbark tree.</title>
        <authorList>
            <person name="Reed J."/>
            <person name="Orme A."/>
            <person name="El-Demerdash A."/>
            <person name="Owen C."/>
            <person name="Martin L.B.B."/>
            <person name="Misra R.C."/>
            <person name="Kikuchi S."/>
            <person name="Rejzek M."/>
            <person name="Martin A.C."/>
            <person name="Harkess A."/>
            <person name="Leebens-Mack J."/>
            <person name="Louveau T."/>
            <person name="Stephenson M.J."/>
            <person name="Osbourn A."/>
        </authorList>
    </citation>
    <scope>NUCLEOTIDE SEQUENCE</scope>
    <source>
        <strain evidence="2">S10</strain>
    </source>
</reference>
<gene>
    <name evidence="2" type="ORF">O6P43_002221</name>
</gene>
<dbReference type="PANTHER" id="PTHR33673:SF38">
    <property type="entry name" value="CHROMODOMAIN-HELICASE-DNA-BINDING PROTEIN 7-LIKE"/>
    <property type="match status" value="1"/>
</dbReference>
<dbReference type="AlphaFoldDB" id="A0AAD7QBZ5"/>
<protein>
    <submittedName>
        <fullName evidence="2">Homeobox-like protein</fullName>
    </submittedName>
</protein>
<comment type="caution">
    <text evidence="2">The sequence shown here is derived from an EMBL/GenBank/DDBJ whole genome shotgun (WGS) entry which is preliminary data.</text>
</comment>
<feature type="compositionally biased region" description="Basic and acidic residues" evidence="1">
    <location>
        <begin position="582"/>
        <end position="597"/>
    </location>
</feature>
<feature type="compositionally biased region" description="Polar residues" evidence="1">
    <location>
        <begin position="385"/>
        <end position="402"/>
    </location>
</feature>
<feature type="region of interest" description="Disordered" evidence="1">
    <location>
        <begin position="547"/>
        <end position="629"/>
    </location>
</feature>
<dbReference type="Proteomes" id="UP001163823">
    <property type="component" value="Chromosome 2"/>
</dbReference>
<feature type="compositionally biased region" description="Polar residues" evidence="1">
    <location>
        <begin position="562"/>
        <end position="574"/>
    </location>
</feature>
<feature type="region of interest" description="Disordered" evidence="1">
    <location>
        <begin position="473"/>
        <end position="527"/>
    </location>
</feature>
<feature type="compositionally biased region" description="Low complexity" evidence="1">
    <location>
        <begin position="42"/>
        <end position="58"/>
    </location>
</feature>
<evidence type="ECO:0000313" key="2">
    <source>
        <dbReference type="EMBL" id="KAJ7978735.1"/>
    </source>
</evidence>
<dbReference type="PANTHER" id="PTHR33673">
    <property type="entry name" value="SUPPRESSOR SRP40-LIKE PROTEIN"/>
    <property type="match status" value="1"/>
</dbReference>